<protein>
    <submittedName>
        <fullName evidence="2">Uncharacterized protein</fullName>
    </submittedName>
</protein>
<evidence type="ECO:0000313" key="2">
    <source>
        <dbReference type="EMBL" id="KAI3871243.1"/>
    </source>
</evidence>
<evidence type="ECO:0000313" key="3">
    <source>
        <dbReference type="Proteomes" id="UP001202328"/>
    </source>
</evidence>
<accession>A0AAD4S7A6</accession>
<gene>
    <name evidence="2" type="ORF">MKW98_015143</name>
</gene>
<sequence>MTLSENAKIWRKKHARQNWKNKVERRKLEAKGQTTANVEEMVQMVPNVHEGARASEQGPDDVDFSTVKIRREKVEYSREEEEKLKVELFHILIDWCLKFQLASAYERNQKKNQGLILLMRLLWRKTSGQLRNSARTKILIWFLKTSGQLRNSARTEILIWFFPQMSGSQNMTLNTDKKTCKTELEKQSEEEKVGSKSYGELASAYKSNQKKTHPGSHSFDEVIVEENQQTIAGFCKKENVVLPADEVGGESRRSSSSSEILNDFCMGNFAGLFHSSVILVSLSLLQVIVCTSVISSCKVTRIYITLRRSKRCSQRHTKTTME</sequence>
<dbReference type="AlphaFoldDB" id="A0AAD4S7A6"/>
<keyword evidence="1" id="KW-0812">Transmembrane</keyword>
<feature type="transmembrane region" description="Helical" evidence="1">
    <location>
        <begin position="272"/>
        <end position="294"/>
    </location>
</feature>
<reference evidence="2" key="1">
    <citation type="submission" date="2022-04" db="EMBL/GenBank/DDBJ databases">
        <title>A functionally conserved STORR gene fusion in Papaver species that diverged 16.8 million years ago.</title>
        <authorList>
            <person name="Catania T."/>
        </authorList>
    </citation>
    <scope>NUCLEOTIDE SEQUENCE</scope>
    <source>
        <strain evidence="2">S-188037</strain>
    </source>
</reference>
<organism evidence="2 3">
    <name type="scientific">Papaver atlanticum</name>
    <dbReference type="NCBI Taxonomy" id="357466"/>
    <lineage>
        <taxon>Eukaryota</taxon>
        <taxon>Viridiplantae</taxon>
        <taxon>Streptophyta</taxon>
        <taxon>Embryophyta</taxon>
        <taxon>Tracheophyta</taxon>
        <taxon>Spermatophyta</taxon>
        <taxon>Magnoliopsida</taxon>
        <taxon>Ranunculales</taxon>
        <taxon>Papaveraceae</taxon>
        <taxon>Papaveroideae</taxon>
        <taxon>Papaver</taxon>
    </lineage>
</organism>
<comment type="caution">
    <text evidence="2">The sequence shown here is derived from an EMBL/GenBank/DDBJ whole genome shotgun (WGS) entry which is preliminary data.</text>
</comment>
<evidence type="ECO:0000256" key="1">
    <source>
        <dbReference type="SAM" id="Phobius"/>
    </source>
</evidence>
<name>A0AAD4S7A6_9MAGN</name>
<proteinExistence type="predicted"/>
<keyword evidence="1" id="KW-1133">Transmembrane helix</keyword>
<dbReference type="EMBL" id="JAJJMB010013076">
    <property type="protein sequence ID" value="KAI3871243.1"/>
    <property type="molecule type" value="Genomic_DNA"/>
</dbReference>
<keyword evidence="1" id="KW-0472">Membrane</keyword>
<dbReference type="Proteomes" id="UP001202328">
    <property type="component" value="Unassembled WGS sequence"/>
</dbReference>
<keyword evidence="3" id="KW-1185">Reference proteome</keyword>